<dbReference type="Proteomes" id="UP000694867">
    <property type="component" value="Unplaced"/>
</dbReference>
<dbReference type="PANTHER" id="PTHR42886:SF29">
    <property type="entry name" value="PUMMELIG, ISOFORM A"/>
    <property type="match status" value="1"/>
</dbReference>
<dbReference type="RefSeq" id="XP_018497347.1">
    <property type="nucleotide sequence ID" value="XM_018641831.1"/>
</dbReference>
<dbReference type="Pfam" id="PF00561">
    <property type="entry name" value="Abhydrolase_1"/>
    <property type="match status" value="1"/>
</dbReference>
<evidence type="ECO:0000313" key="3">
    <source>
        <dbReference type="Proteomes" id="UP000694867"/>
    </source>
</evidence>
<dbReference type="InterPro" id="IPR029058">
    <property type="entry name" value="AB_hydrolase_fold"/>
</dbReference>
<dbReference type="InterPro" id="IPR000073">
    <property type="entry name" value="AB_hydrolase_1"/>
</dbReference>
<dbReference type="GO" id="GO:0042171">
    <property type="term" value="F:lysophosphatidic acid acyltransferase activity"/>
    <property type="evidence" value="ECO:0007669"/>
    <property type="project" value="TreeGrafter"/>
</dbReference>
<dbReference type="Gene3D" id="3.40.50.1820">
    <property type="entry name" value="alpha/beta hydrolase"/>
    <property type="match status" value="1"/>
</dbReference>
<gene>
    <name evidence="4" type="primary">LOC100900189</name>
</gene>
<dbReference type="GO" id="GO:0005811">
    <property type="term" value="C:lipid droplet"/>
    <property type="evidence" value="ECO:0007669"/>
    <property type="project" value="TreeGrafter"/>
</dbReference>
<comment type="similarity">
    <text evidence="1">Belongs to the peptidase S33 family. ABHD4/ABHD5 subfamily.</text>
</comment>
<dbReference type="SUPFAM" id="SSF53474">
    <property type="entry name" value="alpha/beta-Hydrolases"/>
    <property type="match status" value="1"/>
</dbReference>
<dbReference type="GO" id="GO:0006654">
    <property type="term" value="P:phosphatidic acid biosynthetic process"/>
    <property type="evidence" value="ECO:0007669"/>
    <property type="project" value="TreeGrafter"/>
</dbReference>
<evidence type="ECO:0000313" key="4">
    <source>
        <dbReference type="RefSeq" id="XP_018497347.1"/>
    </source>
</evidence>
<dbReference type="PANTHER" id="PTHR42886">
    <property type="entry name" value="RE40534P-RELATED"/>
    <property type="match status" value="1"/>
</dbReference>
<organism evidence="3 4">
    <name type="scientific">Galendromus occidentalis</name>
    <name type="common">western predatory mite</name>
    <dbReference type="NCBI Taxonomy" id="34638"/>
    <lineage>
        <taxon>Eukaryota</taxon>
        <taxon>Metazoa</taxon>
        <taxon>Ecdysozoa</taxon>
        <taxon>Arthropoda</taxon>
        <taxon>Chelicerata</taxon>
        <taxon>Arachnida</taxon>
        <taxon>Acari</taxon>
        <taxon>Parasitiformes</taxon>
        <taxon>Mesostigmata</taxon>
        <taxon>Gamasina</taxon>
        <taxon>Phytoseioidea</taxon>
        <taxon>Phytoseiidae</taxon>
        <taxon>Typhlodrominae</taxon>
        <taxon>Galendromus</taxon>
    </lineage>
</organism>
<dbReference type="AlphaFoldDB" id="A0AAJ7L8N4"/>
<sequence length="336" mass="38297">MTWLRWVPSSKTQLVDAERRVLALPEKPCEVLDVEIGSVGDVENCKIHTIKVKSNEETTNSPLVMIHGFGCGGGIFAPNLDVLSEKRDVYTIDMVGFGMSSRAKLSTDAMEAEKEMVESIEMWRQKMNLDRMVLLGHSLGGFVSSAYALRHPSRIRHLILEDPWGYAEYDPDRRSKLPLWARTILGMLSHLNAFSSVRAAGPYGFGMMKKSINRRHPYMSDYFPEAPDTMIEYLYHCNMRRPTGEEFFRNICERFGFTKYPLVNRMHELSKETKMTFIHGSETFIPRTPSSKVQNQRGEDNTKIYVIEGAGHTIHLEKPLEFNKVVLGALSEIGEN</sequence>
<protein>
    <submittedName>
        <fullName evidence="4">Protein ABHD4</fullName>
    </submittedName>
</protein>
<dbReference type="GO" id="GO:0052689">
    <property type="term" value="F:carboxylic ester hydrolase activity"/>
    <property type="evidence" value="ECO:0007669"/>
    <property type="project" value="TreeGrafter"/>
</dbReference>
<keyword evidence="3" id="KW-1185">Reference proteome</keyword>
<evidence type="ECO:0000259" key="2">
    <source>
        <dbReference type="Pfam" id="PF00561"/>
    </source>
</evidence>
<dbReference type="PRINTS" id="PR00111">
    <property type="entry name" value="ABHYDROLASE"/>
</dbReference>
<dbReference type="GO" id="GO:0005739">
    <property type="term" value="C:mitochondrion"/>
    <property type="evidence" value="ECO:0007669"/>
    <property type="project" value="TreeGrafter"/>
</dbReference>
<evidence type="ECO:0000256" key="1">
    <source>
        <dbReference type="ARBA" id="ARBA00038097"/>
    </source>
</evidence>
<proteinExistence type="inferred from homology"/>
<dbReference type="KEGG" id="goe:100900189"/>
<reference evidence="4" key="1">
    <citation type="submission" date="2025-08" db="UniProtKB">
        <authorList>
            <consortium name="RefSeq"/>
        </authorList>
    </citation>
    <scope>IDENTIFICATION</scope>
</reference>
<feature type="domain" description="AB hydrolase-1" evidence="2">
    <location>
        <begin position="62"/>
        <end position="172"/>
    </location>
</feature>
<name>A0AAJ7L8N4_9ACAR</name>
<accession>A0AAJ7L8N4</accession>
<dbReference type="GO" id="GO:0055088">
    <property type="term" value="P:lipid homeostasis"/>
    <property type="evidence" value="ECO:0007669"/>
    <property type="project" value="TreeGrafter"/>
</dbReference>
<dbReference type="GeneID" id="100900189"/>